<dbReference type="EC" id="1.-.-.-" evidence="5"/>
<dbReference type="InterPro" id="IPR000415">
    <property type="entry name" value="Nitroreductase-like"/>
</dbReference>
<keyword evidence="2 5" id="KW-0288">FMN</keyword>
<sequence length="196" mass="21552">MSNLSQDAMQQLFSDARTHSHWQPRSIEDSLLQALYEQAKWGPTSMNCQPMRLVFVKSPEAKEKLKQALAPGNVEKTMNAPVTVIVATDMTFYEGMPRLFPANANARDMFANNTALAEATALRNATLQGGYLILAARALGLDCGPMSGFNTDLVNDLFFAGTTIKANFLVNLGYGLSDKVYPRGPRYDFDEACTIT</sequence>
<evidence type="ECO:0000259" key="6">
    <source>
        <dbReference type="Pfam" id="PF00881"/>
    </source>
</evidence>
<dbReference type="InterPro" id="IPR029479">
    <property type="entry name" value="Nitroreductase"/>
</dbReference>
<keyword evidence="4 5" id="KW-0560">Oxidoreductase</keyword>
<evidence type="ECO:0000256" key="3">
    <source>
        <dbReference type="ARBA" id="ARBA00022857"/>
    </source>
</evidence>
<dbReference type="EMBL" id="PRLP01000012">
    <property type="protein sequence ID" value="PPC78592.1"/>
    <property type="molecule type" value="Genomic_DNA"/>
</dbReference>
<organism evidence="7 8">
    <name type="scientific">Proteobacteria bacterium 228</name>
    <dbReference type="NCBI Taxonomy" id="2083153"/>
    <lineage>
        <taxon>Bacteria</taxon>
        <taxon>Pseudomonadati</taxon>
        <taxon>Pseudomonadota</taxon>
    </lineage>
</organism>
<evidence type="ECO:0000256" key="4">
    <source>
        <dbReference type="ARBA" id="ARBA00023002"/>
    </source>
</evidence>
<dbReference type="AlphaFoldDB" id="A0A2S5KVB6"/>
<dbReference type="PANTHER" id="PTHR43543">
    <property type="entry name" value="MALONIC SEMIALDEHYDE REDUCTASE RUTE-RELATED"/>
    <property type="match status" value="1"/>
</dbReference>
<dbReference type="InterPro" id="IPR050461">
    <property type="entry name" value="Nitroreductase_HadB/RutE"/>
</dbReference>
<evidence type="ECO:0000256" key="2">
    <source>
        <dbReference type="ARBA" id="ARBA00022643"/>
    </source>
</evidence>
<dbReference type="Proteomes" id="UP000238196">
    <property type="component" value="Unassembled WGS sequence"/>
</dbReference>
<dbReference type="Gene3D" id="3.40.109.10">
    <property type="entry name" value="NADH Oxidase"/>
    <property type="match status" value="1"/>
</dbReference>
<dbReference type="CDD" id="cd02148">
    <property type="entry name" value="RutE-like"/>
    <property type="match status" value="1"/>
</dbReference>
<accession>A0A2S5KVB6</accession>
<evidence type="ECO:0000256" key="1">
    <source>
        <dbReference type="ARBA" id="ARBA00022630"/>
    </source>
</evidence>
<dbReference type="OrthoDB" id="9784375at2"/>
<keyword evidence="1 5" id="KW-0285">Flavoprotein</keyword>
<reference evidence="7 8" key="1">
    <citation type="submission" date="2018-02" db="EMBL/GenBank/DDBJ databases">
        <title>novel marine gammaproteobacteria from coastal saline agro ecosystem.</title>
        <authorList>
            <person name="Krishnan R."/>
            <person name="Ramesh Kumar N."/>
        </authorList>
    </citation>
    <scope>NUCLEOTIDE SEQUENCE [LARGE SCALE GENOMIC DNA]</scope>
    <source>
        <strain evidence="7 8">228</strain>
    </source>
</reference>
<keyword evidence="3 5" id="KW-0521">NADP</keyword>
<evidence type="ECO:0000313" key="7">
    <source>
        <dbReference type="EMBL" id="PPC78592.1"/>
    </source>
</evidence>
<comment type="similarity">
    <text evidence="5">Belongs to the nitroreductase family. HadB/RutE subfamily.</text>
</comment>
<evidence type="ECO:0000313" key="8">
    <source>
        <dbReference type="Proteomes" id="UP000238196"/>
    </source>
</evidence>
<keyword evidence="5" id="KW-0520">NAD</keyword>
<comment type="cofactor">
    <cofactor evidence="5">
        <name>FMN</name>
        <dbReference type="ChEBI" id="CHEBI:58210"/>
    </cofactor>
</comment>
<dbReference type="NCBIfam" id="NF003768">
    <property type="entry name" value="PRK05365.1"/>
    <property type="match status" value="1"/>
</dbReference>
<evidence type="ECO:0000256" key="5">
    <source>
        <dbReference type="HAMAP-Rule" id="MF_01204"/>
    </source>
</evidence>
<name>A0A2S5KVB6_9PROT</name>
<feature type="domain" description="Nitroreductase" evidence="6">
    <location>
        <begin position="17"/>
        <end position="158"/>
    </location>
</feature>
<dbReference type="SUPFAM" id="SSF55469">
    <property type="entry name" value="FMN-dependent nitroreductase-like"/>
    <property type="match status" value="1"/>
</dbReference>
<dbReference type="Pfam" id="PF00881">
    <property type="entry name" value="Nitroreductase"/>
    <property type="match status" value="1"/>
</dbReference>
<dbReference type="GO" id="GO:0016491">
    <property type="term" value="F:oxidoreductase activity"/>
    <property type="evidence" value="ECO:0007669"/>
    <property type="project" value="UniProtKB-UniRule"/>
</dbReference>
<dbReference type="HAMAP" id="MF_01204">
    <property type="entry name" value="Oxidoreductase_RutE_HadB"/>
    <property type="match status" value="1"/>
</dbReference>
<dbReference type="PANTHER" id="PTHR43543:SF1">
    <property type="entry name" value="MALONIC SEMIALDEHYDE REDUCTASE RUTE-RELATED"/>
    <property type="match status" value="1"/>
</dbReference>
<dbReference type="InterPro" id="IPR023936">
    <property type="entry name" value="RutE-like"/>
</dbReference>
<comment type="caution">
    <text evidence="7">The sequence shown here is derived from an EMBL/GenBank/DDBJ whole genome shotgun (WGS) entry which is preliminary data.</text>
</comment>
<gene>
    <name evidence="7" type="ORF">C4K68_03525</name>
</gene>
<proteinExistence type="inferred from homology"/>
<protein>
    <recommendedName>
        <fullName evidence="5">Putative NADH dehydrogenase/NAD(P)H nitroreductase C4K68_03525</fullName>
        <ecNumber evidence="5">1.-.-.-</ecNumber>
    </recommendedName>
</protein>